<dbReference type="Pfam" id="PF00171">
    <property type="entry name" value="Aldedh"/>
    <property type="match status" value="1"/>
</dbReference>
<evidence type="ECO:0000313" key="8">
    <source>
        <dbReference type="EMBL" id="TLS36078.1"/>
    </source>
</evidence>
<dbReference type="Gene3D" id="3.40.605.10">
    <property type="entry name" value="Aldehyde Dehydrogenase, Chain A, domain 1"/>
    <property type="match status" value="1"/>
</dbReference>
<dbReference type="GO" id="GO:0016620">
    <property type="term" value="F:oxidoreductase activity, acting on the aldehyde or oxo group of donors, NAD or NADP as acceptor"/>
    <property type="evidence" value="ECO:0007669"/>
    <property type="project" value="InterPro"/>
</dbReference>
<dbReference type="EMBL" id="SWLG01000013">
    <property type="protein sequence ID" value="TLS36078.1"/>
    <property type="molecule type" value="Genomic_DNA"/>
</dbReference>
<dbReference type="FunFam" id="3.40.309.10:FF:000009">
    <property type="entry name" value="Aldehyde dehydrogenase A"/>
    <property type="match status" value="1"/>
</dbReference>
<dbReference type="InterPro" id="IPR016161">
    <property type="entry name" value="Ald_DH/histidinol_DH"/>
</dbReference>
<dbReference type="OrthoDB" id="9762913at2"/>
<proteinExistence type="inferred from homology"/>
<dbReference type="PIRSF" id="PIRSF036492">
    <property type="entry name" value="ALDH"/>
    <property type="match status" value="1"/>
</dbReference>
<dbReference type="InterPro" id="IPR015590">
    <property type="entry name" value="Aldehyde_DH_dom"/>
</dbReference>
<comment type="similarity">
    <text evidence="1 3 6">Belongs to the aldehyde dehydrogenase family.</text>
</comment>
<dbReference type="RefSeq" id="WP_138127964.1">
    <property type="nucleotide sequence ID" value="NZ_SWLG01000013.1"/>
</dbReference>
<evidence type="ECO:0000313" key="9">
    <source>
        <dbReference type="Proteomes" id="UP000308230"/>
    </source>
</evidence>
<dbReference type="PANTHER" id="PTHR11699">
    <property type="entry name" value="ALDEHYDE DEHYDROGENASE-RELATED"/>
    <property type="match status" value="1"/>
</dbReference>
<sequence>MVSIRTDLSAIKKKMELARDSSSSWRMLSSKERVSYIKKVRKQLVEDLDEWVGLLESSLNKTRSDALSGDLLPVLDALQFYEKRAAKILKPQKARTPFHFFGGKSKVTYEPLGVVLIFGPWNFPMQLSLIPAISALLAGNAVLIKGSEEANPVNREIERLFKKAGLPEGVCQVVYGEKEEAREAIQLRPDKIFFTGSSAVGKKVLKQAAEQVIPCNVELSGKDPMIVLADANLERAARAAVWGAFMNSGQVCVGIERVYVHENIYEAFVEKVVHFTKELTGRDVKGMSTSRGWHSVKVQLEDAIEKGASIHTGGIPDDEEKPYFPPTVLTNVTGDMAVMKEETFGPLMPIVPFQTDEEAIRMANGSPYGLNASVFSADRKRAEHVAAKLETGNCFINDVLRNISNMHLPFGGIKESGFGRYHGAKGLYAFCNIKATMIKNGRREKELNWFPYTEQTVDGLRKFIKWKFR</sequence>
<dbReference type="InterPro" id="IPR016160">
    <property type="entry name" value="Ald_DH_CS_CYS"/>
</dbReference>
<evidence type="ECO:0000256" key="3">
    <source>
        <dbReference type="PIRNR" id="PIRNR036492"/>
    </source>
</evidence>
<dbReference type="CDD" id="cd07099">
    <property type="entry name" value="ALDH_DDALDH"/>
    <property type="match status" value="1"/>
</dbReference>
<dbReference type="InterPro" id="IPR016162">
    <property type="entry name" value="Ald_DH_N"/>
</dbReference>
<dbReference type="AlphaFoldDB" id="A0A5R9F3C0"/>
<feature type="active site" evidence="4 5">
    <location>
        <position position="218"/>
    </location>
</feature>
<dbReference type="SUPFAM" id="SSF53720">
    <property type="entry name" value="ALDH-like"/>
    <property type="match status" value="1"/>
</dbReference>
<protein>
    <recommendedName>
        <fullName evidence="3">Aldehyde dehydrogenase</fullName>
    </recommendedName>
</protein>
<evidence type="ECO:0000256" key="1">
    <source>
        <dbReference type="ARBA" id="ARBA00009986"/>
    </source>
</evidence>
<dbReference type="PROSITE" id="PS00687">
    <property type="entry name" value="ALDEHYDE_DEHYDR_GLU"/>
    <property type="match status" value="1"/>
</dbReference>
<gene>
    <name evidence="8" type="ORF">FCL54_16960</name>
</gene>
<dbReference type="InterPro" id="IPR016163">
    <property type="entry name" value="Ald_DH_C"/>
</dbReference>
<keyword evidence="9" id="KW-1185">Reference proteome</keyword>
<feature type="domain" description="Aldehyde dehydrogenase" evidence="7">
    <location>
        <begin position="9"/>
        <end position="435"/>
    </location>
</feature>
<dbReference type="GO" id="GO:0006081">
    <property type="term" value="P:aldehyde metabolic process"/>
    <property type="evidence" value="ECO:0007669"/>
    <property type="project" value="InterPro"/>
</dbReference>
<accession>A0A5R9F3C0</accession>
<evidence type="ECO:0000256" key="6">
    <source>
        <dbReference type="RuleBase" id="RU003345"/>
    </source>
</evidence>
<comment type="caution">
    <text evidence="8">The sequence shown here is derived from an EMBL/GenBank/DDBJ whole genome shotgun (WGS) entry which is preliminary data.</text>
</comment>
<dbReference type="Gene3D" id="3.40.309.10">
    <property type="entry name" value="Aldehyde Dehydrogenase, Chain A, domain 2"/>
    <property type="match status" value="1"/>
</dbReference>
<reference evidence="8 9" key="1">
    <citation type="submission" date="2019-04" db="EMBL/GenBank/DDBJ databases">
        <title>Bacillus caeni sp. nov., a bacterium isolated from mangrove sediment.</title>
        <authorList>
            <person name="Huang H."/>
            <person name="Mo K."/>
            <person name="Hu Y."/>
        </authorList>
    </citation>
    <scope>NUCLEOTIDE SEQUENCE [LARGE SCALE GENOMIC DNA]</scope>
    <source>
        <strain evidence="8 9">HB172195</strain>
    </source>
</reference>
<dbReference type="InterPro" id="IPR012394">
    <property type="entry name" value="Aldehyde_DH_NAD(P)"/>
</dbReference>
<dbReference type="InterPro" id="IPR029510">
    <property type="entry name" value="Ald_DH_CS_GLU"/>
</dbReference>
<evidence type="ECO:0000256" key="2">
    <source>
        <dbReference type="ARBA" id="ARBA00023002"/>
    </source>
</evidence>
<dbReference type="Proteomes" id="UP000308230">
    <property type="component" value="Unassembled WGS sequence"/>
</dbReference>
<evidence type="ECO:0000256" key="4">
    <source>
        <dbReference type="PIRSR" id="PIRSR036492-1"/>
    </source>
</evidence>
<name>A0A5R9F3C0_9BACL</name>
<keyword evidence="2 3" id="KW-0560">Oxidoreductase</keyword>
<feature type="active site" evidence="4">
    <location>
        <position position="252"/>
    </location>
</feature>
<organism evidence="8 9">
    <name type="scientific">Exobacillus caeni</name>
    <dbReference type="NCBI Taxonomy" id="2574798"/>
    <lineage>
        <taxon>Bacteria</taxon>
        <taxon>Bacillati</taxon>
        <taxon>Bacillota</taxon>
        <taxon>Bacilli</taxon>
        <taxon>Bacillales</taxon>
        <taxon>Guptibacillaceae</taxon>
        <taxon>Exobacillus</taxon>
    </lineage>
</organism>
<evidence type="ECO:0000259" key="7">
    <source>
        <dbReference type="Pfam" id="PF00171"/>
    </source>
</evidence>
<dbReference type="PROSITE" id="PS00070">
    <property type="entry name" value="ALDEHYDE_DEHYDR_CYS"/>
    <property type="match status" value="1"/>
</dbReference>
<evidence type="ECO:0000256" key="5">
    <source>
        <dbReference type="PROSITE-ProRule" id="PRU10007"/>
    </source>
</evidence>